<dbReference type="Proteomes" id="UP000036503">
    <property type="component" value="Unassembled WGS sequence"/>
</dbReference>
<reference evidence="4 5" key="1">
    <citation type="submission" date="2015-06" db="EMBL/GenBank/DDBJ databases">
        <title>Draft genome sequence of beer spoilage bacterium Megasphaera cerevisiae type strain 20462.</title>
        <authorList>
            <person name="Kutumbaka K."/>
            <person name="Pasmowitz J."/>
            <person name="Mategko J."/>
            <person name="Reyes D."/>
            <person name="Friedrich A."/>
            <person name="Han S."/>
            <person name="Martens-Habbena W."/>
            <person name="Neal-McKinney J."/>
            <person name="Janagama H.K."/>
            <person name="Nadala C."/>
            <person name="Samadpour M."/>
        </authorList>
    </citation>
    <scope>NUCLEOTIDE SEQUENCE [LARGE SCALE GENOMIC DNA]</scope>
    <source>
        <strain evidence="4 5">DSM 20462</strain>
    </source>
</reference>
<protein>
    <recommendedName>
        <fullName evidence="3">Tyr recombinase domain-containing protein</fullName>
    </recommendedName>
</protein>
<dbReference type="SUPFAM" id="SSF56349">
    <property type="entry name" value="DNA breaking-rejoining enzymes"/>
    <property type="match status" value="1"/>
</dbReference>
<dbReference type="PROSITE" id="PS51898">
    <property type="entry name" value="TYR_RECOMBINASE"/>
    <property type="match status" value="1"/>
</dbReference>
<dbReference type="InterPro" id="IPR002104">
    <property type="entry name" value="Integrase_catalytic"/>
</dbReference>
<evidence type="ECO:0000256" key="1">
    <source>
        <dbReference type="ARBA" id="ARBA00023125"/>
    </source>
</evidence>
<gene>
    <name evidence="4" type="ORF">AB840_14180</name>
</gene>
<keyword evidence="2" id="KW-0233">DNA recombination</keyword>
<keyword evidence="5" id="KW-1185">Reference proteome</keyword>
<proteinExistence type="predicted"/>
<evidence type="ECO:0000313" key="4">
    <source>
        <dbReference type="EMBL" id="KMO85330.1"/>
    </source>
</evidence>
<keyword evidence="1" id="KW-0238">DNA-binding</keyword>
<feature type="domain" description="Tyr recombinase" evidence="3">
    <location>
        <begin position="170"/>
        <end position="341"/>
    </location>
</feature>
<sequence>MGMKRANGSGSVYKLKQRLHKPFKVVITVGWTDEGKRIRKCLGYFEKSKEAWDALSEYWHNPDRFNTKEVTFAQAWTWMIDEKRRQGVDIKKGKFSASKAKVKPIWNMPMQQIRLVHLQAIFDTYKNLGRSSHENLLKAINGAFKEAIKNDVINKNYASMVTLPPATKSTMHIPFSAAEIEILWQHTNIKLVRVILIYIYTGMRPIELYDIKIEDVHVKERYLIGGVKTAAGKNRIIPIANCILPFVIEIYAQALFIKSPTLLPKGYIPVRIDKSLQKLCTELGIGIHKRHDTRHTFITMAENDKMDEHILKDIVGHSHTGDVTHEVYTHKNTAQLIEAVDNLPTKFSLENVATM</sequence>
<dbReference type="InterPro" id="IPR010998">
    <property type="entry name" value="Integrase_recombinase_N"/>
</dbReference>
<evidence type="ECO:0000313" key="5">
    <source>
        <dbReference type="Proteomes" id="UP000036503"/>
    </source>
</evidence>
<dbReference type="PATRIC" id="fig|1122219.3.peg.3191"/>
<dbReference type="EMBL" id="LEKT01000073">
    <property type="protein sequence ID" value="KMO85330.1"/>
    <property type="molecule type" value="Genomic_DNA"/>
</dbReference>
<dbReference type="GO" id="GO:0006310">
    <property type="term" value="P:DNA recombination"/>
    <property type="evidence" value="ECO:0007669"/>
    <property type="project" value="UniProtKB-KW"/>
</dbReference>
<accession>A0A0J6WPJ6</accession>
<dbReference type="InterPro" id="IPR013762">
    <property type="entry name" value="Integrase-like_cat_sf"/>
</dbReference>
<organism evidence="4 5">
    <name type="scientific">Megasphaera cerevisiae DSM 20462</name>
    <dbReference type="NCBI Taxonomy" id="1122219"/>
    <lineage>
        <taxon>Bacteria</taxon>
        <taxon>Bacillati</taxon>
        <taxon>Bacillota</taxon>
        <taxon>Negativicutes</taxon>
        <taxon>Veillonellales</taxon>
        <taxon>Veillonellaceae</taxon>
        <taxon>Megasphaera</taxon>
    </lineage>
</organism>
<dbReference type="InParanoid" id="A0A0J6WPJ6"/>
<dbReference type="AlphaFoldDB" id="A0A0J6WPJ6"/>
<dbReference type="GO" id="GO:0015074">
    <property type="term" value="P:DNA integration"/>
    <property type="evidence" value="ECO:0007669"/>
    <property type="project" value="InterPro"/>
</dbReference>
<comment type="caution">
    <text evidence="4">The sequence shown here is derived from an EMBL/GenBank/DDBJ whole genome shotgun (WGS) entry which is preliminary data.</text>
</comment>
<dbReference type="Pfam" id="PF00589">
    <property type="entry name" value="Phage_integrase"/>
    <property type="match status" value="1"/>
</dbReference>
<evidence type="ECO:0000259" key="3">
    <source>
        <dbReference type="PROSITE" id="PS51898"/>
    </source>
</evidence>
<dbReference type="Gene3D" id="1.10.150.130">
    <property type="match status" value="1"/>
</dbReference>
<dbReference type="Gene3D" id="1.10.443.10">
    <property type="entry name" value="Intergrase catalytic core"/>
    <property type="match status" value="1"/>
</dbReference>
<dbReference type="InterPro" id="IPR011010">
    <property type="entry name" value="DNA_brk_join_enz"/>
</dbReference>
<dbReference type="GO" id="GO:0003677">
    <property type="term" value="F:DNA binding"/>
    <property type="evidence" value="ECO:0007669"/>
    <property type="project" value="UniProtKB-KW"/>
</dbReference>
<evidence type="ECO:0000256" key="2">
    <source>
        <dbReference type="ARBA" id="ARBA00023172"/>
    </source>
</evidence>
<name>A0A0J6WPJ6_9FIRM</name>